<dbReference type="EMBL" id="SNYR01000002">
    <property type="protein sequence ID" value="TDQ63599.1"/>
    <property type="molecule type" value="Genomic_DNA"/>
</dbReference>
<dbReference type="AlphaFoldDB" id="A0A4R6VJ30"/>
<accession>A0A4R6VJ30</accession>
<name>A0A4R6VJ30_9HYPH</name>
<sequence length="72" mass="8736">MYYFKEHRFNLWLLMKSNGIPMYLNGKRISDEKIVMWFPLNWLVLLVMVMILPFCMIWDDVIDPLIKRGLGK</sequence>
<evidence type="ECO:0000313" key="3">
    <source>
        <dbReference type="Proteomes" id="UP000295391"/>
    </source>
</evidence>
<protein>
    <submittedName>
        <fullName evidence="2">Uncharacterized protein</fullName>
    </submittedName>
</protein>
<evidence type="ECO:0000256" key="1">
    <source>
        <dbReference type="SAM" id="Phobius"/>
    </source>
</evidence>
<dbReference type="Proteomes" id="UP000295391">
    <property type="component" value="Unassembled WGS sequence"/>
</dbReference>
<evidence type="ECO:0000313" key="2">
    <source>
        <dbReference type="EMBL" id="TDQ63599.1"/>
    </source>
</evidence>
<organism evidence="2 3">
    <name type="scientific">Maritalea mobilis</name>
    <dbReference type="NCBI Taxonomy" id="483324"/>
    <lineage>
        <taxon>Bacteria</taxon>
        <taxon>Pseudomonadati</taxon>
        <taxon>Pseudomonadota</taxon>
        <taxon>Alphaproteobacteria</taxon>
        <taxon>Hyphomicrobiales</taxon>
        <taxon>Devosiaceae</taxon>
        <taxon>Maritalea</taxon>
    </lineage>
</organism>
<keyword evidence="1" id="KW-0812">Transmembrane</keyword>
<keyword evidence="1" id="KW-0472">Membrane</keyword>
<proteinExistence type="predicted"/>
<reference evidence="2 3" key="1">
    <citation type="submission" date="2019-03" db="EMBL/GenBank/DDBJ databases">
        <title>Genomic Encyclopedia of Type Strains, Phase III (KMG-III): the genomes of soil and plant-associated and newly described type strains.</title>
        <authorList>
            <person name="Whitman W."/>
        </authorList>
    </citation>
    <scope>NUCLEOTIDE SEQUENCE [LARGE SCALE GENOMIC DNA]</scope>
    <source>
        <strain evidence="2 3">CGMCC 1.7002</strain>
    </source>
</reference>
<feature type="transmembrane region" description="Helical" evidence="1">
    <location>
        <begin position="34"/>
        <end position="58"/>
    </location>
</feature>
<keyword evidence="3" id="KW-1185">Reference proteome</keyword>
<keyword evidence="1" id="KW-1133">Transmembrane helix</keyword>
<comment type="caution">
    <text evidence="2">The sequence shown here is derived from an EMBL/GenBank/DDBJ whole genome shotgun (WGS) entry which is preliminary data.</text>
</comment>
<gene>
    <name evidence="2" type="ORF">ATL17_1606</name>
</gene>
<dbReference type="RefSeq" id="WP_133572274.1">
    <property type="nucleotide sequence ID" value="NZ_SNYR01000002.1"/>
</dbReference>